<evidence type="ECO:0000256" key="1">
    <source>
        <dbReference type="ARBA" id="ARBA00005194"/>
    </source>
</evidence>
<dbReference type="RefSeq" id="WP_252914820.1">
    <property type="nucleotide sequence ID" value="NZ_JAAAML010000001.1"/>
</dbReference>
<evidence type="ECO:0000256" key="2">
    <source>
        <dbReference type="ARBA" id="ARBA00008467"/>
    </source>
</evidence>
<dbReference type="InterPro" id="IPR018201">
    <property type="entry name" value="Ketoacyl_synth_AS"/>
</dbReference>
<dbReference type="InterPro" id="IPR020841">
    <property type="entry name" value="PKS_Beta-ketoAc_synthase_dom"/>
</dbReference>
<organism evidence="6 7">
    <name type="scientific">Hoeflea alexandrii</name>
    <dbReference type="NCBI Taxonomy" id="288436"/>
    <lineage>
        <taxon>Bacteria</taxon>
        <taxon>Pseudomonadati</taxon>
        <taxon>Pseudomonadota</taxon>
        <taxon>Alphaproteobacteria</taxon>
        <taxon>Hyphomicrobiales</taxon>
        <taxon>Rhizobiaceae</taxon>
        <taxon>Hoeflea</taxon>
    </lineage>
</organism>
<dbReference type="Gene3D" id="3.40.47.10">
    <property type="match status" value="1"/>
</dbReference>
<name>A0ABT1CPG6_9HYPH</name>
<dbReference type="NCBIfam" id="NF005076">
    <property type="entry name" value="PRK06501.1"/>
    <property type="match status" value="1"/>
</dbReference>
<evidence type="ECO:0000313" key="6">
    <source>
        <dbReference type="EMBL" id="MCO6407465.1"/>
    </source>
</evidence>
<dbReference type="PROSITE" id="PS00606">
    <property type="entry name" value="KS3_1"/>
    <property type="match status" value="1"/>
</dbReference>
<reference evidence="6 7" key="1">
    <citation type="submission" date="2020-01" db="EMBL/GenBank/DDBJ databases">
        <title>Genomes of bacteria type strains.</title>
        <authorList>
            <person name="Chen J."/>
            <person name="Zhu S."/>
            <person name="Yang J."/>
        </authorList>
    </citation>
    <scope>NUCLEOTIDE SEQUENCE [LARGE SCALE GENOMIC DNA]</scope>
    <source>
        <strain evidence="6 7">DSM 16655</strain>
    </source>
</reference>
<dbReference type="Pfam" id="PF02801">
    <property type="entry name" value="Ketoacyl-synt_C"/>
    <property type="match status" value="1"/>
</dbReference>
<dbReference type="PANTHER" id="PTHR11712">
    <property type="entry name" value="POLYKETIDE SYNTHASE-RELATED"/>
    <property type="match status" value="1"/>
</dbReference>
<keyword evidence="7" id="KW-1185">Reference proteome</keyword>
<feature type="domain" description="Ketosynthase family 3 (KS3)" evidence="5">
    <location>
        <begin position="12"/>
        <end position="425"/>
    </location>
</feature>
<dbReference type="Pfam" id="PF00109">
    <property type="entry name" value="ketoacyl-synt"/>
    <property type="match status" value="2"/>
</dbReference>
<gene>
    <name evidence="6" type="ORF">GTW23_04700</name>
</gene>
<dbReference type="EMBL" id="JAAAML010000001">
    <property type="protein sequence ID" value="MCO6407465.1"/>
    <property type="molecule type" value="Genomic_DNA"/>
</dbReference>
<protein>
    <submittedName>
        <fullName evidence="6">Beta-ketoacyl-ACP synthase</fullName>
    </submittedName>
</protein>
<dbReference type="SUPFAM" id="SSF53901">
    <property type="entry name" value="Thiolase-like"/>
    <property type="match status" value="2"/>
</dbReference>
<keyword evidence="3 4" id="KW-0808">Transferase</keyword>
<comment type="caution">
    <text evidence="6">The sequence shown here is derived from an EMBL/GenBank/DDBJ whole genome shotgun (WGS) entry which is preliminary data.</text>
</comment>
<dbReference type="Proteomes" id="UP001320715">
    <property type="component" value="Unassembled WGS sequence"/>
</dbReference>
<comment type="similarity">
    <text evidence="2 4">Belongs to the thiolase-like superfamily. Beta-ketoacyl-ACP synthases family.</text>
</comment>
<proteinExistence type="inferred from homology"/>
<evidence type="ECO:0000259" key="5">
    <source>
        <dbReference type="PROSITE" id="PS52004"/>
    </source>
</evidence>
<dbReference type="PROSITE" id="PS52004">
    <property type="entry name" value="KS3_2"/>
    <property type="match status" value="1"/>
</dbReference>
<dbReference type="InterPro" id="IPR000794">
    <property type="entry name" value="Beta-ketoacyl_synthase"/>
</dbReference>
<dbReference type="SMART" id="SM00825">
    <property type="entry name" value="PKS_KS"/>
    <property type="match status" value="1"/>
</dbReference>
<accession>A0ABT1CPG6</accession>
<dbReference type="InterPro" id="IPR014031">
    <property type="entry name" value="Ketoacyl_synth_C"/>
</dbReference>
<comment type="pathway">
    <text evidence="1">Lipid metabolism; fatty acid biosynthesis.</text>
</comment>
<evidence type="ECO:0000256" key="4">
    <source>
        <dbReference type="RuleBase" id="RU003694"/>
    </source>
</evidence>
<evidence type="ECO:0000313" key="7">
    <source>
        <dbReference type="Proteomes" id="UP001320715"/>
    </source>
</evidence>
<dbReference type="PANTHER" id="PTHR11712:SF336">
    <property type="entry name" value="3-OXOACYL-[ACYL-CARRIER-PROTEIN] SYNTHASE, MITOCHONDRIAL"/>
    <property type="match status" value="1"/>
</dbReference>
<sequence>MSKAAYKDHLGRPLVAVTGMGVVSSLGQGVTDNWAALTSGKSGIHPITRFPSEGLSTRICGTVDFIDIPAPNAVERSFAFARETTIEALAQAGISGDFGGPLFLAAPPIEPEWNDRFNLGDRVKPEQVTGNAYEQFLAVLREKADPTYHEAILFGSISERLADSFGTRGLPVTLSTACASGATAIQLGVEAIRQGRTDRALSVATDGSVSAESLIRFSLLSALSTNNDPPEKASRPFTKDRDGFVIAEGSATLVLESLEAAISRGARVLGIISGCGEKADDFHRTRSSPSGAPAIATIRAALEDAGLSADQIGYINAHGTSTPENDKMEYLSLSTVFGERMPEVPVSSNKSMIGHTLTAAGAVEAVFSLLTISTGTLPPTINYDNPDPSIPLDVVPNVKRDATVTSVLSNSFGFGGQNACLVMSAEPA</sequence>
<dbReference type="CDD" id="cd00834">
    <property type="entry name" value="KAS_I_II"/>
    <property type="match status" value="1"/>
</dbReference>
<evidence type="ECO:0000256" key="3">
    <source>
        <dbReference type="ARBA" id="ARBA00022679"/>
    </source>
</evidence>
<dbReference type="InterPro" id="IPR016039">
    <property type="entry name" value="Thiolase-like"/>
</dbReference>
<dbReference type="InterPro" id="IPR014030">
    <property type="entry name" value="Ketoacyl_synth_N"/>
</dbReference>